<evidence type="ECO:0000256" key="1">
    <source>
        <dbReference type="SAM" id="MobiDB-lite"/>
    </source>
</evidence>
<dbReference type="Proteomes" id="UP001152622">
    <property type="component" value="Chromosome 3"/>
</dbReference>
<evidence type="ECO:0000313" key="3">
    <source>
        <dbReference type="Proteomes" id="UP001152622"/>
    </source>
</evidence>
<feature type="region of interest" description="Disordered" evidence="1">
    <location>
        <begin position="1"/>
        <end position="22"/>
    </location>
</feature>
<protein>
    <submittedName>
        <fullName evidence="2">Uncharacterized protein</fullName>
    </submittedName>
</protein>
<proteinExistence type="predicted"/>
<feature type="region of interest" description="Disordered" evidence="1">
    <location>
        <begin position="53"/>
        <end position="84"/>
    </location>
</feature>
<evidence type="ECO:0000313" key="2">
    <source>
        <dbReference type="EMBL" id="KAJ8368868.1"/>
    </source>
</evidence>
<name>A0A9Q1J6A9_SYNKA</name>
<accession>A0A9Q1J6A9</accession>
<sequence>MELARKGDVSGKGGGPQGQHLALARRSTACRGHAALRLTHLWWDRVERKAGSRAASISADSPATGAVGKAPFRSPPGRAYRARRWSGEGNGVRRGSLVARSGIGLLNNIERQAQMSGVFLQRFPVSAFPLLSSHPARYSHLGNL</sequence>
<reference evidence="2" key="1">
    <citation type="journal article" date="2023" name="Science">
        <title>Genome structures resolve the early diversification of teleost fishes.</title>
        <authorList>
            <person name="Parey E."/>
            <person name="Louis A."/>
            <person name="Montfort J."/>
            <person name="Bouchez O."/>
            <person name="Roques C."/>
            <person name="Iampietro C."/>
            <person name="Lluch J."/>
            <person name="Castinel A."/>
            <person name="Donnadieu C."/>
            <person name="Desvignes T."/>
            <person name="Floi Bucao C."/>
            <person name="Jouanno E."/>
            <person name="Wen M."/>
            <person name="Mejri S."/>
            <person name="Dirks R."/>
            <person name="Jansen H."/>
            <person name="Henkel C."/>
            <person name="Chen W.J."/>
            <person name="Zahm M."/>
            <person name="Cabau C."/>
            <person name="Klopp C."/>
            <person name="Thompson A.W."/>
            <person name="Robinson-Rechavi M."/>
            <person name="Braasch I."/>
            <person name="Lecointre G."/>
            <person name="Bobe J."/>
            <person name="Postlethwait J.H."/>
            <person name="Berthelot C."/>
            <person name="Roest Crollius H."/>
            <person name="Guiguen Y."/>
        </authorList>
    </citation>
    <scope>NUCLEOTIDE SEQUENCE</scope>
    <source>
        <strain evidence="2">WJC10195</strain>
    </source>
</reference>
<dbReference type="EMBL" id="JAINUF010000003">
    <property type="protein sequence ID" value="KAJ8368868.1"/>
    <property type="molecule type" value="Genomic_DNA"/>
</dbReference>
<gene>
    <name evidence="2" type="ORF">SKAU_G00088960</name>
</gene>
<organism evidence="2 3">
    <name type="scientific">Synaphobranchus kaupii</name>
    <name type="common">Kaup's arrowtooth eel</name>
    <dbReference type="NCBI Taxonomy" id="118154"/>
    <lineage>
        <taxon>Eukaryota</taxon>
        <taxon>Metazoa</taxon>
        <taxon>Chordata</taxon>
        <taxon>Craniata</taxon>
        <taxon>Vertebrata</taxon>
        <taxon>Euteleostomi</taxon>
        <taxon>Actinopterygii</taxon>
        <taxon>Neopterygii</taxon>
        <taxon>Teleostei</taxon>
        <taxon>Anguilliformes</taxon>
        <taxon>Synaphobranchidae</taxon>
        <taxon>Synaphobranchus</taxon>
    </lineage>
</organism>
<keyword evidence="3" id="KW-1185">Reference proteome</keyword>
<dbReference type="AlphaFoldDB" id="A0A9Q1J6A9"/>
<comment type="caution">
    <text evidence="2">The sequence shown here is derived from an EMBL/GenBank/DDBJ whole genome shotgun (WGS) entry which is preliminary data.</text>
</comment>